<dbReference type="PROSITE" id="PS50977">
    <property type="entry name" value="HTH_TETR_2"/>
    <property type="match status" value="1"/>
</dbReference>
<dbReference type="Pfam" id="PF00440">
    <property type="entry name" value="TetR_N"/>
    <property type="match status" value="1"/>
</dbReference>
<evidence type="ECO:0000256" key="3">
    <source>
        <dbReference type="ARBA" id="ARBA00023163"/>
    </source>
</evidence>
<proteinExistence type="predicted"/>
<reference evidence="6 7" key="1">
    <citation type="submission" date="2016-10" db="EMBL/GenBank/DDBJ databases">
        <authorList>
            <person name="de Groot N.N."/>
        </authorList>
    </citation>
    <scope>NUCLEOTIDE SEQUENCE [LARGE SCALE GENOMIC DNA]</scope>
    <source>
        <strain evidence="6 7">CGMCC 1.10959</strain>
    </source>
</reference>
<keyword evidence="7" id="KW-1185">Reference proteome</keyword>
<dbReference type="InterPro" id="IPR009057">
    <property type="entry name" value="Homeodomain-like_sf"/>
</dbReference>
<dbReference type="AlphaFoldDB" id="A0A1I6YA73"/>
<feature type="domain" description="HTH tetR-type" evidence="5">
    <location>
        <begin position="16"/>
        <end position="76"/>
    </location>
</feature>
<keyword evidence="1" id="KW-0805">Transcription regulation</keyword>
<keyword evidence="2 4" id="KW-0238">DNA-binding</keyword>
<organism evidence="6 7">
    <name type="scientific">Sedimentitalea nanhaiensis</name>
    <dbReference type="NCBI Taxonomy" id="999627"/>
    <lineage>
        <taxon>Bacteria</taxon>
        <taxon>Pseudomonadati</taxon>
        <taxon>Pseudomonadota</taxon>
        <taxon>Alphaproteobacteria</taxon>
        <taxon>Rhodobacterales</taxon>
        <taxon>Paracoccaceae</taxon>
        <taxon>Sedimentitalea</taxon>
    </lineage>
</organism>
<protein>
    <submittedName>
        <fullName evidence="6">Transcriptional regulator, TetR family</fullName>
    </submittedName>
</protein>
<evidence type="ECO:0000256" key="1">
    <source>
        <dbReference type="ARBA" id="ARBA00023015"/>
    </source>
</evidence>
<dbReference type="eggNOG" id="COG1309">
    <property type="taxonomic scope" value="Bacteria"/>
</dbReference>
<evidence type="ECO:0000256" key="2">
    <source>
        <dbReference type="ARBA" id="ARBA00023125"/>
    </source>
</evidence>
<dbReference type="PRINTS" id="PR00455">
    <property type="entry name" value="HTHTETR"/>
</dbReference>
<dbReference type="InterPro" id="IPR001647">
    <property type="entry name" value="HTH_TetR"/>
</dbReference>
<dbReference type="GO" id="GO:0000976">
    <property type="term" value="F:transcription cis-regulatory region binding"/>
    <property type="evidence" value="ECO:0007669"/>
    <property type="project" value="TreeGrafter"/>
</dbReference>
<evidence type="ECO:0000256" key="4">
    <source>
        <dbReference type="PROSITE-ProRule" id="PRU00335"/>
    </source>
</evidence>
<dbReference type="STRING" id="999627.SAMN05216236_102109"/>
<dbReference type="Gene3D" id="1.10.357.10">
    <property type="entry name" value="Tetracycline Repressor, domain 2"/>
    <property type="match status" value="1"/>
</dbReference>
<dbReference type="PANTHER" id="PTHR30055">
    <property type="entry name" value="HTH-TYPE TRANSCRIPTIONAL REGULATOR RUTR"/>
    <property type="match status" value="1"/>
</dbReference>
<evidence type="ECO:0000313" key="7">
    <source>
        <dbReference type="Proteomes" id="UP000182466"/>
    </source>
</evidence>
<evidence type="ECO:0000259" key="5">
    <source>
        <dbReference type="PROSITE" id="PS50977"/>
    </source>
</evidence>
<feature type="DNA-binding region" description="H-T-H motif" evidence="4">
    <location>
        <begin position="39"/>
        <end position="58"/>
    </location>
</feature>
<evidence type="ECO:0000313" key="6">
    <source>
        <dbReference type="EMBL" id="SFT47064.1"/>
    </source>
</evidence>
<dbReference type="RefSeq" id="WP_036049276.1">
    <property type="nucleotide sequence ID" value="NZ_FPAW01000002.1"/>
</dbReference>
<sequence length="197" mass="21414">MVQISLRKQPVQARSQATCAAIKEAAARILVTRGIEALNTNLIAETAGVSVGTLYQYFPSKQAILAELIRDMRAEMLTDLQRGRQAAQGCDLNTTVRILIDATLDHHRRDAPRAEALEHAEATLRMDGETERLKADIHLLVVEILTLFGVDAPARAARDLAALASGMARAAVWAGETDFDDVAARITRAATGYLRPN</sequence>
<dbReference type="SUPFAM" id="SSF46689">
    <property type="entry name" value="Homeodomain-like"/>
    <property type="match status" value="1"/>
</dbReference>
<name>A0A1I6YA73_9RHOB</name>
<accession>A0A1I6YA73</accession>
<keyword evidence="3" id="KW-0804">Transcription</keyword>
<dbReference type="EMBL" id="FPAW01000002">
    <property type="protein sequence ID" value="SFT47064.1"/>
    <property type="molecule type" value="Genomic_DNA"/>
</dbReference>
<dbReference type="Proteomes" id="UP000182466">
    <property type="component" value="Unassembled WGS sequence"/>
</dbReference>
<dbReference type="OrthoDB" id="9809265at2"/>
<gene>
    <name evidence="6" type="ORF">SAMN05216236_102109</name>
</gene>
<dbReference type="InterPro" id="IPR050109">
    <property type="entry name" value="HTH-type_TetR-like_transc_reg"/>
</dbReference>
<dbReference type="GO" id="GO:0003700">
    <property type="term" value="F:DNA-binding transcription factor activity"/>
    <property type="evidence" value="ECO:0007669"/>
    <property type="project" value="TreeGrafter"/>
</dbReference>
<dbReference type="PANTHER" id="PTHR30055:SF234">
    <property type="entry name" value="HTH-TYPE TRANSCRIPTIONAL REGULATOR BETI"/>
    <property type="match status" value="1"/>
</dbReference>